<feature type="domain" description="Carbohydrate kinase PfkB" evidence="3">
    <location>
        <begin position="5"/>
        <end position="289"/>
    </location>
</feature>
<dbReference type="PANTHER" id="PTHR10584">
    <property type="entry name" value="SUGAR KINASE"/>
    <property type="match status" value="1"/>
</dbReference>
<dbReference type="SUPFAM" id="SSF53613">
    <property type="entry name" value="Ribokinase-like"/>
    <property type="match status" value="1"/>
</dbReference>
<protein>
    <submittedName>
        <fullName evidence="4">Carbohydrate kinase family protein</fullName>
    </submittedName>
</protein>
<sequence length="295" mass="30167">MTGERIVVVGDVINDIVAVPRIPQRPDTDTPASIRPRSGGSAANTAAWLGSLDAPVDFVGAVGSADADAHEREFREVGVVPHLQREHGIPTGTIVIVVEGEQRSMLTERGANAALRVETVTDELLAAAAVLHVSGYSILDGFGARGARALLDRAAEAGVPVSVNPASVGYLSDFGVDAFLGAIAGTTLLFPNLAEARLLTGLEDAVAAVRALTVDFPIVAMTLASEGVLVSARGADPVLVPAPAVRSVDPTGAGDAFTAGFLEHWVRSGDPIAASRAGVLVAARAVMLIGGRPPI</sequence>
<dbReference type="InterPro" id="IPR002173">
    <property type="entry name" value="Carboh/pur_kinase_PfkB_CS"/>
</dbReference>
<dbReference type="InterPro" id="IPR029056">
    <property type="entry name" value="Ribokinase-like"/>
</dbReference>
<evidence type="ECO:0000256" key="2">
    <source>
        <dbReference type="ARBA" id="ARBA00022777"/>
    </source>
</evidence>
<reference evidence="4 5" key="1">
    <citation type="submission" date="2019-09" db="EMBL/GenBank/DDBJ databases">
        <title>Genome sequencing of strain KACC 19322.</title>
        <authorList>
            <person name="Heo J."/>
            <person name="Kim S.-J."/>
            <person name="Kim J.-S."/>
            <person name="Hong S.-B."/>
            <person name="Kwon S.-W."/>
        </authorList>
    </citation>
    <scope>NUCLEOTIDE SEQUENCE [LARGE SCALE GENOMIC DNA]</scope>
    <source>
        <strain evidence="4 5">KACC 19322</strain>
    </source>
</reference>
<dbReference type="RefSeq" id="WP_149324284.1">
    <property type="nucleotide sequence ID" value="NZ_CP043504.1"/>
</dbReference>
<dbReference type="Proteomes" id="UP000322159">
    <property type="component" value="Chromosome"/>
</dbReference>
<evidence type="ECO:0000259" key="3">
    <source>
        <dbReference type="Pfam" id="PF00294"/>
    </source>
</evidence>
<organism evidence="4 5">
    <name type="scientific">Protaetiibacter larvae</name>
    <dbReference type="NCBI Taxonomy" id="2592654"/>
    <lineage>
        <taxon>Bacteria</taxon>
        <taxon>Bacillati</taxon>
        <taxon>Actinomycetota</taxon>
        <taxon>Actinomycetes</taxon>
        <taxon>Micrococcales</taxon>
        <taxon>Microbacteriaceae</taxon>
        <taxon>Protaetiibacter</taxon>
    </lineage>
</organism>
<dbReference type="Pfam" id="PF00294">
    <property type="entry name" value="PfkB"/>
    <property type="match status" value="1"/>
</dbReference>
<dbReference type="OrthoDB" id="9808601at2"/>
<evidence type="ECO:0000313" key="5">
    <source>
        <dbReference type="Proteomes" id="UP000322159"/>
    </source>
</evidence>
<dbReference type="GO" id="GO:0016301">
    <property type="term" value="F:kinase activity"/>
    <property type="evidence" value="ECO:0007669"/>
    <property type="project" value="UniProtKB-KW"/>
</dbReference>
<evidence type="ECO:0000313" key="4">
    <source>
        <dbReference type="EMBL" id="QEO08852.1"/>
    </source>
</evidence>
<dbReference type="PROSITE" id="PS00584">
    <property type="entry name" value="PFKB_KINASES_2"/>
    <property type="match status" value="1"/>
</dbReference>
<keyword evidence="1" id="KW-0808">Transferase</keyword>
<dbReference type="EMBL" id="CP043504">
    <property type="protein sequence ID" value="QEO08852.1"/>
    <property type="molecule type" value="Genomic_DNA"/>
</dbReference>
<dbReference type="InterPro" id="IPR011611">
    <property type="entry name" value="PfkB_dom"/>
</dbReference>
<accession>A0A5C1Y7H4</accession>
<proteinExistence type="predicted"/>
<dbReference type="Gene3D" id="3.40.1190.20">
    <property type="match status" value="1"/>
</dbReference>
<dbReference type="PANTHER" id="PTHR10584:SF167">
    <property type="entry name" value="PFKB DOMAIN PROTEIN"/>
    <property type="match status" value="1"/>
</dbReference>
<keyword evidence="2 4" id="KW-0418">Kinase</keyword>
<evidence type="ECO:0000256" key="1">
    <source>
        <dbReference type="ARBA" id="ARBA00022679"/>
    </source>
</evidence>
<name>A0A5C1Y7H4_9MICO</name>
<dbReference type="AlphaFoldDB" id="A0A5C1Y7H4"/>
<gene>
    <name evidence="4" type="ORF">FLP23_01755</name>
</gene>
<dbReference type="KEGG" id="lyk:FLP23_01755"/>
<keyword evidence="5" id="KW-1185">Reference proteome</keyword>